<keyword evidence="1" id="KW-0732">Signal</keyword>
<dbReference type="RefSeq" id="WP_090870268.1">
    <property type="nucleotide sequence ID" value="NZ_FNYE01000023.1"/>
</dbReference>
<reference evidence="3" key="1">
    <citation type="submission" date="2016-10" db="EMBL/GenBank/DDBJ databases">
        <authorList>
            <person name="Varghese N."/>
            <person name="Submissions S."/>
        </authorList>
    </citation>
    <scope>NUCLEOTIDE SEQUENCE [LARGE SCALE GENOMIC DNA]</scope>
    <source>
        <strain evidence="3">LMG 26031</strain>
    </source>
</reference>
<accession>A0A1H7CPS2</accession>
<gene>
    <name evidence="2" type="ORF">SAMN05192539_102383</name>
</gene>
<evidence type="ECO:0000313" key="3">
    <source>
        <dbReference type="Proteomes" id="UP000198866"/>
    </source>
</evidence>
<feature type="signal peptide" evidence="1">
    <location>
        <begin position="1"/>
        <end position="19"/>
    </location>
</feature>
<dbReference type="EMBL" id="FNYE01000023">
    <property type="protein sequence ID" value="SEJ91678.1"/>
    <property type="molecule type" value="Genomic_DNA"/>
</dbReference>
<proteinExistence type="predicted"/>
<protein>
    <recommendedName>
        <fullName evidence="4">Flagellar biosynthesis protein</fullName>
    </recommendedName>
</protein>
<feature type="chain" id="PRO_5011530884" description="Flagellar biosynthesis protein" evidence="1">
    <location>
        <begin position="20"/>
        <end position="214"/>
    </location>
</feature>
<dbReference type="AlphaFoldDB" id="A0A1H7CPS2"/>
<sequence>MVLNRIAFYAIAVSILAGCAVGRTTVDVVAPQGTNPATGKFVRIESPQDKRTFAVAPPSADMASLDPAEDASDASKARAIGRKRNGYGKALGDVVLPEGKTVSGLVENALATGFQEAGYVVVKPGDPNFGAAAPVTAEVVDFWAWFQPGFWSVTTNQKSEILVSGDVGALHGTQTIKTRVKESKQVVSSSDWQEIVQEGLSAITLQAKTLLSGK</sequence>
<evidence type="ECO:0000313" key="2">
    <source>
        <dbReference type="EMBL" id="SEJ91678.1"/>
    </source>
</evidence>
<dbReference type="PROSITE" id="PS51257">
    <property type="entry name" value="PROKAR_LIPOPROTEIN"/>
    <property type="match status" value="1"/>
</dbReference>
<name>A0A1H7CPS2_9BURK</name>
<dbReference type="OrthoDB" id="5523946at2"/>
<organism evidence="2 3">
    <name type="scientific">Paraburkholderia diazotrophica</name>
    <dbReference type="NCBI Taxonomy" id="667676"/>
    <lineage>
        <taxon>Bacteria</taxon>
        <taxon>Pseudomonadati</taxon>
        <taxon>Pseudomonadota</taxon>
        <taxon>Betaproteobacteria</taxon>
        <taxon>Burkholderiales</taxon>
        <taxon>Burkholderiaceae</taxon>
        <taxon>Paraburkholderia</taxon>
    </lineage>
</organism>
<dbReference type="Proteomes" id="UP000198866">
    <property type="component" value="Unassembled WGS sequence"/>
</dbReference>
<keyword evidence="3" id="KW-1185">Reference proteome</keyword>
<evidence type="ECO:0000256" key="1">
    <source>
        <dbReference type="SAM" id="SignalP"/>
    </source>
</evidence>
<evidence type="ECO:0008006" key="4">
    <source>
        <dbReference type="Google" id="ProtNLM"/>
    </source>
</evidence>